<gene>
    <name evidence="1" type="ORF">RIF29_46993</name>
</gene>
<reference evidence="1 2" key="1">
    <citation type="submission" date="2024-01" db="EMBL/GenBank/DDBJ databases">
        <title>The genomes of 5 underutilized Papilionoideae crops provide insights into root nodulation and disease resistanc.</title>
        <authorList>
            <person name="Yuan L."/>
        </authorList>
    </citation>
    <scope>NUCLEOTIDE SEQUENCE [LARGE SCALE GENOMIC DNA]</scope>
    <source>
        <strain evidence="1">ZHUSHIDOU_FW_LH</strain>
        <tissue evidence="1">Leaf</tissue>
    </source>
</reference>
<evidence type="ECO:0000313" key="2">
    <source>
        <dbReference type="Proteomes" id="UP001372338"/>
    </source>
</evidence>
<protein>
    <submittedName>
        <fullName evidence="1">Uncharacterized protein</fullName>
    </submittedName>
</protein>
<sequence>MRAGLSGFFTARESLSSLPKSLSFALAIDLLDRGRNLVEAPKWEPIERELLVVLLAINIFLRTADVKNLCEFLIFFDGLSEKKSISTLKTFWKVAYGKSIPNQYEPVRDLPFPWKKVSLRIDSLPTERKMLASIPSPFFL</sequence>
<name>A0AAN9DTT2_CROPI</name>
<keyword evidence="2" id="KW-1185">Reference proteome</keyword>
<comment type="caution">
    <text evidence="1">The sequence shown here is derived from an EMBL/GenBank/DDBJ whole genome shotgun (WGS) entry which is preliminary data.</text>
</comment>
<dbReference type="EMBL" id="JAYWIO010000063">
    <property type="protein sequence ID" value="KAK7234344.1"/>
    <property type="molecule type" value="Genomic_DNA"/>
</dbReference>
<dbReference type="Proteomes" id="UP001372338">
    <property type="component" value="Unassembled WGS sequence"/>
</dbReference>
<organism evidence="1 2">
    <name type="scientific">Crotalaria pallida</name>
    <name type="common">Smooth rattlebox</name>
    <name type="synonym">Crotalaria striata</name>
    <dbReference type="NCBI Taxonomy" id="3830"/>
    <lineage>
        <taxon>Eukaryota</taxon>
        <taxon>Viridiplantae</taxon>
        <taxon>Streptophyta</taxon>
        <taxon>Embryophyta</taxon>
        <taxon>Tracheophyta</taxon>
        <taxon>Spermatophyta</taxon>
        <taxon>Magnoliopsida</taxon>
        <taxon>eudicotyledons</taxon>
        <taxon>Gunneridae</taxon>
        <taxon>Pentapetalae</taxon>
        <taxon>rosids</taxon>
        <taxon>fabids</taxon>
        <taxon>Fabales</taxon>
        <taxon>Fabaceae</taxon>
        <taxon>Papilionoideae</taxon>
        <taxon>50 kb inversion clade</taxon>
        <taxon>genistoids sensu lato</taxon>
        <taxon>core genistoids</taxon>
        <taxon>Crotalarieae</taxon>
        <taxon>Crotalaria</taxon>
    </lineage>
</organism>
<evidence type="ECO:0000313" key="1">
    <source>
        <dbReference type="EMBL" id="KAK7234344.1"/>
    </source>
</evidence>
<accession>A0AAN9DTT2</accession>
<proteinExistence type="predicted"/>
<dbReference type="AlphaFoldDB" id="A0AAN9DTT2"/>